<sequence length="281" mass="32155">MGSAEHWGSFQATEMRALKIIPKSSCLEQLAHQTAMKDNMDYLYIDTLYQRCKQQINELQKTNSNPHIAASLESLLGTLDFQESTLKSRHRQRMISEPSLNHPMDEHGHRNRHCRFRHEKLAVEDMMITPDQMDSDATLDSVAGLEEAKQILQEAVVMPAHYPQLFQNGTKPWTRMLLYGPPGTGKTRLAKALANELKCTFFCVSPASLLSCLIGESEKLIRDLFKTARNESGQSVIFFDEIDSLCRRRTQNEDEHTRRVKTELFVKLKALKTLVILKCSF</sequence>
<dbReference type="PANTHER" id="PTHR23074:SF72">
    <property type="entry name" value="VACUOLAR PROTEIN SORTING-ASSOCIATED PROTEIN 4B"/>
    <property type="match status" value="1"/>
</dbReference>
<dbReference type="Pfam" id="PF00004">
    <property type="entry name" value="AAA"/>
    <property type="match status" value="1"/>
</dbReference>
<protein>
    <recommendedName>
        <fullName evidence="1">AAA+ ATPase domain-containing protein</fullName>
    </recommendedName>
</protein>
<feature type="domain" description="AAA+ ATPase" evidence="1">
    <location>
        <begin position="172"/>
        <end position="280"/>
    </location>
</feature>
<dbReference type="InterPro" id="IPR003593">
    <property type="entry name" value="AAA+_ATPase"/>
</dbReference>
<dbReference type="Proteomes" id="UP001497623">
    <property type="component" value="Unassembled WGS sequence"/>
</dbReference>
<comment type="caution">
    <text evidence="2">The sequence shown here is derived from an EMBL/GenBank/DDBJ whole genome shotgun (WGS) entry which is preliminary data.</text>
</comment>
<evidence type="ECO:0000313" key="2">
    <source>
        <dbReference type="EMBL" id="CAL4243460.1"/>
    </source>
</evidence>
<dbReference type="GO" id="GO:0007033">
    <property type="term" value="P:vacuole organization"/>
    <property type="evidence" value="ECO:0007669"/>
    <property type="project" value="TreeGrafter"/>
</dbReference>
<dbReference type="Gene3D" id="3.40.50.300">
    <property type="entry name" value="P-loop containing nucleotide triphosphate hydrolases"/>
    <property type="match status" value="1"/>
</dbReference>
<dbReference type="GO" id="GO:0016887">
    <property type="term" value="F:ATP hydrolysis activity"/>
    <property type="evidence" value="ECO:0007669"/>
    <property type="project" value="InterPro"/>
</dbReference>
<name>A0AAV2STS9_MEGNR</name>
<evidence type="ECO:0000259" key="1">
    <source>
        <dbReference type="SMART" id="SM00382"/>
    </source>
</evidence>
<evidence type="ECO:0000313" key="3">
    <source>
        <dbReference type="Proteomes" id="UP001497623"/>
    </source>
</evidence>
<gene>
    <name evidence="2" type="ORF">MNOR_LOCUS40863</name>
</gene>
<dbReference type="InterPro" id="IPR050304">
    <property type="entry name" value="MT-severing_AAA_ATPase"/>
</dbReference>
<reference evidence="2 3" key="1">
    <citation type="submission" date="2024-05" db="EMBL/GenBank/DDBJ databases">
        <authorList>
            <person name="Wallberg A."/>
        </authorList>
    </citation>
    <scope>NUCLEOTIDE SEQUENCE [LARGE SCALE GENOMIC DNA]</scope>
</reference>
<proteinExistence type="predicted"/>
<accession>A0AAV2STS9</accession>
<dbReference type="SMART" id="SM00382">
    <property type="entry name" value="AAA"/>
    <property type="match status" value="1"/>
</dbReference>
<dbReference type="InterPro" id="IPR003959">
    <property type="entry name" value="ATPase_AAA_core"/>
</dbReference>
<dbReference type="GO" id="GO:0005524">
    <property type="term" value="F:ATP binding"/>
    <property type="evidence" value="ECO:0007669"/>
    <property type="project" value="InterPro"/>
</dbReference>
<dbReference type="AlphaFoldDB" id="A0AAV2STS9"/>
<organism evidence="2 3">
    <name type="scientific">Meganyctiphanes norvegica</name>
    <name type="common">Northern krill</name>
    <name type="synonym">Thysanopoda norvegica</name>
    <dbReference type="NCBI Taxonomy" id="48144"/>
    <lineage>
        <taxon>Eukaryota</taxon>
        <taxon>Metazoa</taxon>
        <taxon>Ecdysozoa</taxon>
        <taxon>Arthropoda</taxon>
        <taxon>Crustacea</taxon>
        <taxon>Multicrustacea</taxon>
        <taxon>Malacostraca</taxon>
        <taxon>Eumalacostraca</taxon>
        <taxon>Eucarida</taxon>
        <taxon>Euphausiacea</taxon>
        <taxon>Euphausiidae</taxon>
        <taxon>Meganyctiphanes</taxon>
    </lineage>
</organism>
<dbReference type="PANTHER" id="PTHR23074">
    <property type="entry name" value="AAA DOMAIN-CONTAINING"/>
    <property type="match status" value="1"/>
</dbReference>
<dbReference type="SUPFAM" id="SSF52540">
    <property type="entry name" value="P-loop containing nucleoside triphosphate hydrolases"/>
    <property type="match status" value="1"/>
</dbReference>
<dbReference type="InterPro" id="IPR027417">
    <property type="entry name" value="P-loop_NTPase"/>
</dbReference>
<dbReference type="GO" id="GO:0016197">
    <property type="term" value="P:endosomal transport"/>
    <property type="evidence" value="ECO:0007669"/>
    <property type="project" value="TreeGrafter"/>
</dbReference>
<dbReference type="EMBL" id="CAXKWB010133878">
    <property type="protein sequence ID" value="CAL4243460.1"/>
    <property type="molecule type" value="Genomic_DNA"/>
</dbReference>
<keyword evidence="3" id="KW-1185">Reference proteome</keyword>